<protein>
    <recommendedName>
        <fullName evidence="1">MIT domain-containing protein</fullName>
    </recommendedName>
</protein>
<accession>A0A0C3BYK8</accession>
<reference evidence="3" key="2">
    <citation type="submission" date="2015-01" db="EMBL/GenBank/DDBJ databases">
        <title>Evolutionary Origins and Diversification of the Mycorrhizal Mutualists.</title>
        <authorList>
            <consortium name="DOE Joint Genome Institute"/>
            <consortium name="Mycorrhizal Genomics Consortium"/>
            <person name="Kohler A."/>
            <person name="Kuo A."/>
            <person name="Nagy L.G."/>
            <person name="Floudas D."/>
            <person name="Copeland A."/>
            <person name="Barry K.W."/>
            <person name="Cichocki N."/>
            <person name="Veneault-Fourrey C."/>
            <person name="LaButti K."/>
            <person name="Lindquist E.A."/>
            <person name="Lipzen A."/>
            <person name="Lundell T."/>
            <person name="Morin E."/>
            <person name="Murat C."/>
            <person name="Riley R."/>
            <person name="Ohm R."/>
            <person name="Sun H."/>
            <person name="Tunlid A."/>
            <person name="Henrissat B."/>
            <person name="Grigoriev I.V."/>
            <person name="Hibbett D.S."/>
            <person name="Martin F."/>
        </authorList>
    </citation>
    <scope>NUCLEOTIDE SEQUENCE [LARGE SCALE GENOMIC DNA]</scope>
    <source>
        <strain evidence="3">F 1598</strain>
    </source>
</reference>
<dbReference type="InParanoid" id="A0A0C3BYK8"/>
<organism evidence="2 3">
    <name type="scientific">Piloderma croceum (strain F 1598)</name>
    <dbReference type="NCBI Taxonomy" id="765440"/>
    <lineage>
        <taxon>Eukaryota</taxon>
        <taxon>Fungi</taxon>
        <taxon>Dikarya</taxon>
        <taxon>Basidiomycota</taxon>
        <taxon>Agaricomycotina</taxon>
        <taxon>Agaricomycetes</taxon>
        <taxon>Agaricomycetidae</taxon>
        <taxon>Atheliales</taxon>
        <taxon>Atheliaceae</taxon>
        <taxon>Piloderma</taxon>
    </lineage>
</organism>
<dbReference type="STRING" id="765440.A0A0C3BYK8"/>
<sequence>MASSSNTDPQTSYTKASRAELARDYDEAFRLYIKAAEGFLHLSRGNVDDTRKAQWKKEAGKALERAERIKSVKGRDGLRGVEVDIWSDGTCTPLYSAMLQA</sequence>
<evidence type="ECO:0000259" key="1">
    <source>
        <dbReference type="Pfam" id="PF04212"/>
    </source>
</evidence>
<proteinExistence type="predicted"/>
<dbReference type="EMBL" id="KN832994">
    <property type="protein sequence ID" value="KIM82477.1"/>
    <property type="molecule type" value="Genomic_DNA"/>
</dbReference>
<dbReference type="Gene3D" id="1.20.58.80">
    <property type="entry name" value="Phosphotransferase system, lactose/cellobiose-type IIA subunit"/>
    <property type="match status" value="1"/>
</dbReference>
<dbReference type="SUPFAM" id="SSF116846">
    <property type="entry name" value="MIT domain"/>
    <property type="match status" value="1"/>
</dbReference>
<dbReference type="Pfam" id="PF04212">
    <property type="entry name" value="MIT"/>
    <property type="match status" value="1"/>
</dbReference>
<dbReference type="InterPro" id="IPR036181">
    <property type="entry name" value="MIT_dom_sf"/>
</dbReference>
<gene>
    <name evidence="2" type="ORF">PILCRDRAFT_463625</name>
</gene>
<feature type="domain" description="MIT" evidence="1">
    <location>
        <begin position="14"/>
        <end position="71"/>
    </location>
</feature>
<dbReference type="HOGENOM" id="CLU_2292720_0_0_1"/>
<evidence type="ECO:0000313" key="3">
    <source>
        <dbReference type="Proteomes" id="UP000054166"/>
    </source>
</evidence>
<keyword evidence="3" id="KW-1185">Reference proteome</keyword>
<reference evidence="2 3" key="1">
    <citation type="submission" date="2014-04" db="EMBL/GenBank/DDBJ databases">
        <authorList>
            <consortium name="DOE Joint Genome Institute"/>
            <person name="Kuo A."/>
            <person name="Tarkka M."/>
            <person name="Buscot F."/>
            <person name="Kohler A."/>
            <person name="Nagy L.G."/>
            <person name="Floudas D."/>
            <person name="Copeland A."/>
            <person name="Barry K.W."/>
            <person name="Cichocki N."/>
            <person name="Veneault-Fourrey C."/>
            <person name="LaButti K."/>
            <person name="Lindquist E.A."/>
            <person name="Lipzen A."/>
            <person name="Lundell T."/>
            <person name="Morin E."/>
            <person name="Murat C."/>
            <person name="Sun H."/>
            <person name="Tunlid A."/>
            <person name="Henrissat B."/>
            <person name="Grigoriev I.V."/>
            <person name="Hibbett D.S."/>
            <person name="Martin F."/>
            <person name="Nordberg H.P."/>
            <person name="Cantor M.N."/>
            <person name="Hua S.X."/>
        </authorList>
    </citation>
    <scope>NUCLEOTIDE SEQUENCE [LARGE SCALE GENOMIC DNA]</scope>
    <source>
        <strain evidence="2 3">F 1598</strain>
    </source>
</reference>
<dbReference type="OrthoDB" id="167576at2759"/>
<dbReference type="AlphaFoldDB" id="A0A0C3BYK8"/>
<evidence type="ECO:0000313" key="2">
    <source>
        <dbReference type="EMBL" id="KIM82477.1"/>
    </source>
</evidence>
<dbReference type="InterPro" id="IPR007330">
    <property type="entry name" value="MIT_dom"/>
</dbReference>
<name>A0A0C3BYK8_PILCF</name>
<dbReference type="Proteomes" id="UP000054166">
    <property type="component" value="Unassembled WGS sequence"/>
</dbReference>